<evidence type="ECO:0000313" key="1">
    <source>
        <dbReference type="EMBL" id="NWS17322.1"/>
    </source>
</evidence>
<reference evidence="1 2" key="1">
    <citation type="submission" date="2019-09" db="EMBL/GenBank/DDBJ databases">
        <title>Bird 10,000 Genomes (B10K) Project - Family phase.</title>
        <authorList>
            <person name="Zhang G."/>
        </authorList>
    </citation>
    <scope>NUCLEOTIDE SEQUENCE [LARGE SCALE GENOMIC DNA]</scope>
    <source>
        <strain evidence="1">B10K-DU-001-72</strain>
        <tissue evidence="1">Muscle</tissue>
    </source>
</reference>
<sequence>ILQASYHVLNHTNPNITKHCWLCYDIKPPFYEAIGIISETKKIESINPTECFWNEEKRQGITMSQISGMRRCIG</sequence>
<dbReference type="Pfam" id="PF00429">
    <property type="entry name" value="TLV_coat"/>
    <property type="match status" value="1"/>
</dbReference>
<feature type="non-terminal residue" evidence="1">
    <location>
        <position position="1"/>
    </location>
</feature>
<comment type="caution">
    <text evidence="1">The sequence shown here is derived from an EMBL/GenBank/DDBJ whole genome shotgun (WGS) entry which is preliminary data.</text>
</comment>
<proteinExistence type="predicted"/>
<evidence type="ECO:0000313" key="2">
    <source>
        <dbReference type="Proteomes" id="UP000525089"/>
    </source>
</evidence>
<organism evidence="1 2">
    <name type="scientific">Pachyramphus minor</name>
    <dbReference type="NCBI Taxonomy" id="369605"/>
    <lineage>
        <taxon>Eukaryota</taxon>
        <taxon>Metazoa</taxon>
        <taxon>Chordata</taxon>
        <taxon>Craniata</taxon>
        <taxon>Vertebrata</taxon>
        <taxon>Euteleostomi</taxon>
        <taxon>Archelosauria</taxon>
        <taxon>Archosauria</taxon>
        <taxon>Dinosauria</taxon>
        <taxon>Saurischia</taxon>
        <taxon>Theropoda</taxon>
        <taxon>Coelurosauria</taxon>
        <taxon>Aves</taxon>
        <taxon>Neognathae</taxon>
        <taxon>Neoaves</taxon>
        <taxon>Telluraves</taxon>
        <taxon>Australaves</taxon>
        <taxon>Passeriformes</taxon>
        <taxon>Tyrannidae</taxon>
        <taxon>Pachyramphus</taxon>
    </lineage>
</organism>
<feature type="non-terminal residue" evidence="1">
    <location>
        <position position="74"/>
    </location>
</feature>
<gene>
    <name evidence="1" type="primary">Fv4_1</name>
    <name evidence="1" type="ORF">PACMIN_R15023</name>
</gene>
<keyword evidence="2" id="KW-1185">Reference proteome</keyword>
<name>A0A7K5DA19_9TYRA</name>
<dbReference type="Proteomes" id="UP000525089">
    <property type="component" value="Unassembled WGS sequence"/>
</dbReference>
<accession>A0A7K5DA19</accession>
<dbReference type="InterPro" id="IPR018154">
    <property type="entry name" value="TLV/ENV_coat_polyprotein"/>
</dbReference>
<dbReference type="AlphaFoldDB" id="A0A7K5DA19"/>
<protein>
    <submittedName>
        <fullName evidence="1">ENV2 protein</fullName>
    </submittedName>
</protein>
<dbReference type="EMBL" id="VYXB01006004">
    <property type="protein sequence ID" value="NWS17322.1"/>
    <property type="molecule type" value="Genomic_DNA"/>
</dbReference>